<dbReference type="AlphaFoldDB" id="A0A2N5MA85"/>
<name>A0A2N5MA85_9BACI</name>
<dbReference type="PIRSF" id="PIRSF033091">
    <property type="entry name" value="Pesterase_YhaO"/>
    <property type="match status" value="1"/>
</dbReference>
<dbReference type="CDD" id="cd00840">
    <property type="entry name" value="MPP_Mre11_N"/>
    <property type="match status" value="1"/>
</dbReference>
<dbReference type="PANTHER" id="PTHR30337">
    <property type="entry name" value="COMPONENT OF ATP-DEPENDENT DSDNA EXONUCLEASE"/>
    <property type="match status" value="1"/>
</dbReference>
<keyword evidence="3" id="KW-0269">Exonuclease</keyword>
<proteinExistence type="predicted"/>
<organism evidence="3 4">
    <name type="scientific">Peribacillus deserti</name>
    <dbReference type="NCBI Taxonomy" id="673318"/>
    <lineage>
        <taxon>Bacteria</taxon>
        <taxon>Bacillati</taxon>
        <taxon>Bacillota</taxon>
        <taxon>Bacilli</taxon>
        <taxon>Bacillales</taxon>
        <taxon>Bacillaceae</taxon>
        <taxon>Peribacillus</taxon>
    </lineage>
</organism>
<keyword evidence="4" id="KW-1185">Reference proteome</keyword>
<reference evidence="3 4" key="1">
    <citation type="submission" date="2017-11" db="EMBL/GenBank/DDBJ databases">
        <title>Comparitive Functional Genomics of Dry Heat Resistant strains isolated from the Viking Spacecraft.</title>
        <authorList>
            <person name="Seuylemezian A."/>
            <person name="Cooper K."/>
            <person name="Vaishampayan P."/>
        </authorList>
    </citation>
    <scope>NUCLEOTIDE SEQUENCE [LARGE SCALE GENOMIC DNA]</scope>
    <source>
        <strain evidence="3 4">V1-29</strain>
    </source>
</reference>
<evidence type="ECO:0000259" key="2">
    <source>
        <dbReference type="Pfam" id="PF00149"/>
    </source>
</evidence>
<dbReference type="GO" id="GO:0004527">
    <property type="term" value="F:exonuclease activity"/>
    <property type="evidence" value="ECO:0007669"/>
    <property type="project" value="UniProtKB-KW"/>
</dbReference>
<dbReference type="EMBL" id="PGUY01000010">
    <property type="protein sequence ID" value="PLT31233.1"/>
    <property type="molecule type" value="Genomic_DNA"/>
</dbReference>
<dbReference type="InterPro" id="IPR050535">
    <property type="entry name" value="DNA_Repair-Maintenance_Comp"/>
</dbReference>
<gene>
    <name evidence="3" type="ORF">CUU66_03390</name>
</gene>
<dbReference type="SUPFAM" id="SSF56300">
    <property type="entry name" value="Metallo-dependent phosphatases"/>
    <property type="match status" value="1"/>
</dbReference>
<protein>
    <submittedName>
        <fullName evidence="3">DNA repair exonuclease</fullName>
    </submittedName>
</protein>
<dbReference type="RefSeq" id="WP_101640270.1">
    <property type="nucleotide sequence ID" value="NZ_PGUY01000010.1"/>
</dbReference>
<dbReference type="Gene3D" id="3.60.21.10">
    <property type="match status" value="1"/>
</dbReference>
<keyword evidence="1" id="KW-0378">Hydrolase</keyword>
<dbReference type="PANTHER" id="PTHR30337:SF7">
    <property type="entry name" value="PHOSPHOESTERASE"/>
    <property type="match status" value="1"/>
</dbReference>
<accession>A0A2N5MA85</accession>
<evidence type="ECO:0000313" key="4">
    <source>
        <dbReference type="Proteomes" id="UP000234748"/>
    </source>
</evidence>
<evidence type="ECO:0000313" key="3">
    <source>
        <dbReference type="EMBL" id="PLT31233.1"/>
    </source>
</evidence>
<dbReference type="InterPro" id="IPR041796">
    <property type="entry name" value="Mre11_N"/>
</dbReference>
<dbReference type="Proteomes" id="UP000234748">
    <property type="component" value="Unassembled WGS sequence"/>
</dbReference>
<dbReference type="Pfam" id="PF00149">
    <property type="entry name" value="Metallophos"/>
    <property type="match status" value="1"/>
</dbReference>
<feature type="domain" description="Calcineurin-like phosphoesterase" evidence="2">
    <location>
        <begin position="5"/>
        <end position="201"/>
    </location>
</feature>
<dbReference type="InterPro" id="IPR004843">
    <property type="entry name" value="Calcineurin-like_PHP"/>
</dbReference>
<dbReference type="InterPro" id="IPR029052">
    <property type="entry name" value="Metallo-depent_PP-like"/>
</dbReference>
<evidence type="ECO:0000256" key="1">
    <source>
        <dbReference type="ARBA" id="ARBA00022801"/>
    </source>
</evidence>
<keyword evidence="3" id="KW-0540">Nuclease</keyword>
<dbReference type="OrthoDB" id="9773856at2"/>
<dbReference type="InterPro" id="IPR014576">
    <property type="entry name" value="Pesterase_YhaO"/>
</dbReference>
<sequence length="403" mass="46378">MSEITFIHTADLHLDSPFSGLRQLPEGLLERLRESTFAAFEKVVNAAIYHKVDFMLIAGDLYDGENRSIRAQVRFRKEMERLQAHGIPVYIIHGNHDHLSGSWVKISFPPNVHIFSSENEVKVLEKQDGTIIHIYGFSYGKRHVYERMSERYIKVEGAHFHIGMLHGNLDGQTSHGQYAPFTLPELIEKDLDYWALGHIHMRQELYEYPGILYPGNIQGRHRKEAGEKGCYLVQLSSNHIEKTFLETSDIIWDRKKIEITGEISYDTLITLCREHIDSAGREGKGTLLELDVKLHTASEEIMEGAKELLEILQEDLMEEDFIWPYSLKVTQTEEVLYKSSNPFIRQLLTLADSGELDQDDALGILFKHPQAKRHLESLEEEELRDIKDESTKLVLQLLKGGIE</sequence>
<comment type="caution">
    <text evidence="3">The sequence shown here is derived from an EMBL/GenBank/DDBJ whole genome shotgun (WGS) entry which is preliminary data.</text>
</comment>